<name>A0A505D438_9ACTN</name>
<organism evidence="2 3">
    <name type="scientific">Streptomyces sporangiiformans</name>
    <dbReference type="NCBI Taxonomy" id="2315329"/>
    <lineage>
        <taxon>Bacteria</taxon>
        <taxon>Bacillati</taxon>
        <taxon>Actinomycetota</taxon>
        <taxon>Actinomycetes</taxon>
        <taxon>Kitasatosporales</taxon>
        <taxon>Streptomycetaceae</taxon>
        <taxon>Streptomyces</taxon>
    </lineage>
</organism>
<protein>
    <submittedName>
        <fullName evidence="2">Gas vesicle protein</fullName>
    </submittedName>
</protein>
<dbReference type="OrthoDB" id="163447at2"/>
<evidence type="ECO:0000313" key="2">
    <source>
        <dbReference type="EMBL" id="TPQ16992.1"/>
    </source>
</evidence>
<dbReference type="EMBL" id="VCHX02000315">
    <property type="protein sequence ID" value="TPQ16992.1"/>
    <property type="molecule type" value="Genomic_DNA"/>
</dbReference>
<dbReference type="Pfam" id="PF05800">
    <property type="entry name" value="GvpO"/>
    <property type="match status" value="1"/>
</dbReference>
<dbReference type="AlphaFoldDB" id="A0A505D438"/>
<reference evidence="2 3" key="1">
    <citation type="submission" date="2019-06" db="EMBL/GenBank/DDBJ databases">
        <title>Streptomyces sporangiiformans sp. nov., a novel actinomycete isolated from soil in Mount Song.</title>
        <authorList>
            <person name="Han L."/>
        </authorList>
    </citation>
    <scope>NUCLEOTIDE SEQUENCE [LARGE SCALE GENOMIC DNA]</scope>
    <source>
        <strain evidence="2 3">NEAU-SSA 1</strain>
    </source>
</reference>
<sequence>MREKKSREGREERSREDHEERSREPRRAEHSREHRKDHEKREEPRRRPARSPKADAREVARSAAHHVQLLTGKDPEVVTSLERREDGWLVGIEVVETHRIPESTDILAEYRVQLDDQGDLVSYRRSQRYSRGRAEEGE</sequence>
<feature type="compositionally biased region" description="Basic and acidic residues" evidence="1">
    <location>
        <begin position="1"/>
        <end position="60"/>
    </location>
</feature>
<keyword evidence="3" id="KW-1185">Reference proteome</keyword>
<feature type="region of interest" description="Disordered" evidence="1">
    <location>
        <begin position="1"/>
        <end position="73"/>
    </location>
</feature>
<dbReference type="GO" id="GO:0031412">
    <property type="term" value="P:gas vesicle organization"/>
    <property type="evidence" value="ECO:0007669"/>
    <property type="project" value="InterPro"/>
</dbReference>
<accession>A0A505D438</accession>
<evidence type="ECO:0000256" key="1">
    <source>
        <dbReference type="SAM" id="MobiDB-lite"/>
    </source>
</evidence>
<evidence type="ECO:0000313" key="3">
    <source>
        <dbReference type="Proteomes" id="UP000317378"/>
    </source>
</evidence>
<gene>
    <name evidence="2" type="ORF">FGD71_038905</name>
</gene>
<comment type="caution">
    <text evidence="2">The sequence shown here is derived from an EMBL/GenBank/DDBJ whole genome shotgun (WGS) entry which is preliminary data.</text>
</comment>
<dbReference type="Proteomes" id="UP000317378">
    <property type="component" value="Unassembled WGS sequence"/>
</dbReference>
<dbReference type="InterPro" id="IPR008634">
    <property type="entry name" value="Gas-vesicle_GvpO"/>
</dbReference>
<proteinExistence type="predicted"/>